<dbReference type="AlphaFoldDB" id="A0AAZ3S1W7"/>
<accession>A0AAZ3S1W7</accession>
<reference evidence="3" key="1">
    <citation type="journal article" date="2018" name="PLoS ONE">
        <title>Chinook salmon (Oncorhynchus tshawytscha) genome and transcriptome.</title>
        <authorList>
            <person name="Christensen K.A."/>
            <person name="Leong J.S."/>
            <person name="Sakhrani D."/>
            <person name="Biagi C.A."/>
            <person name="Minkley D.R."/>
            <person name="Withler R.E."/>
            <person name="Rondeau E.B."/>
            <person name="Koop B.F."/>
            <person name="Devlin R.H."/>
        </authorList>
    </citation>
    <scope>NUCLEOTIDE SEQUENCE [LARGE SCALE GENOMIC DNA]</scope>
</reference>
<dbReference type="GeneTree" id="ENSGT01110000267723"/>
<dbReference type="Ensembl" id="ENSOTST00005166614.1">
    <property type="protein sequence ID" value="ENSOTSP00005146510.1"/>
    <property type="gene ID" value="ENSOTSG00005061663.1"/>
</dbReference>
<dbReference type="InterPro" id="IPR057667">
    <property type="entry name" value="HTH_SB"/>
</dbReference>
<protein>
    <recommendedName>
        <fullName evidence="1">Sleeping Beauty transposase HTH domain-containing protein</fullName>
    </recommendedName>
</protein>
<dbReference type="Gene3D" id="1.10.10.10">
    <property type="entry name" value="Winged helix-like DNA-binding domain superfamily/Winged helix DNA-binding domain"/>
    <property type="match status" value="1"/>
</dbReference>
<dbReference type="SUPFAM" id="SSF46689">
    <property type="entry name" value="Homeodomain-like"/>
    <property type="match status" value="1"/>
</dbReference>
<dbReference type="InterPro" id="IPR009057">
    <property type="entry name" value="Homeodomain-like_sf"/>
</dbReference>
<reference evidence="2" key="3">
    <citation type="submission" date="2025-09" db="UniProtKB">
        <authorList>
            <consortium name="Ensembl"/>
        </authorList>
    </citation>
    <scope>IDENTIFICATION</scope>
</reference>
<proteinExistence type="predicted"/>
<dbReference type="Pfam" id="PF25787">
    <property type="entry name" value="HTH_SB"/>
    <property type="match status" value="1"/>
</dbReference>
<sequence>MIWKGTPVYLKGPTVDSAGQSKNQTMRSKELSLELRDRIVSKHRSGKGYQNISAALKVPKNTEAIILKRKKFGTTKTLPTAGRPAKLINQGRKALVRELERICREEWEKSQNTGVPSL</sequence>
<reference evidence="2" key="2">
    <citation type="submission" date="2025-08" db="UniProtKB">
        <authorList>
            <consortium name="Ensembl"/>
        </authorList>
    </citation>
    <scope>IDENTIFICATION</scope>
</reference>
<evidence type="ECO:0000259" key="1">
    <source>
        <dbReference type="Pfam" id="PF25787"/>
    </source>
</evidence>
<dbReference type="Proteomes" id="UP000694402">
    <property type="component" value="Unassembled WGS sequence"/>
</dbReference>
<evidence type="ECO:0000313" key="2">
    <source>
        <dbReference type="Ensembl" id="ENSOTSP00005146510.1"/>
    </source>
</evidence>
<evidence type="ECO:0000313" key="3">
    <source>
        <dbReference type="Proteomes" id="UP000694402"/>
    </source>
</evidence>
<feature type="domain" description="Sleeping Beauty transposase HTH" evidence="1">
    <location>
        <begin position="26"/>
        <end position="76"/>
    </location>
</feature>
<organism evidence="2 3">
    <name type="scientific">Oncorhynchus tshawytscha</name>
    <name type="common">Chinook salmon</name>
    <name type="synonym">Salmo tshawytscha</name>
    <dbReference type="NCBI Taxonomy" id="74940"/>
    <lineage>
        <taxon>Eukaryota</taxon>
        <taxon>Metazoa</taxon>
        <taxon>Chordata</taxon>
        <taxon>Craniata</taxon>
        <taxon>Vertebrata</taxon>
        <taxon>Euteleostomi</taxon>
        <taxon>Actinopterygii</taxon>
        <taxon>Neopterygii</taxon>
        <taxon>Teleostei</taxon>
        <taxon>Protacanthopterygii</taxon>
        <taxon>Salmoniformes</taxon>
        <taxon>Salmonidae</taxon>
        <taxon>Salmoninae</taxon>
        <taxon>Oncorhynchus</taxon>
    </lineage>
</organism>
<dbReference type="InterPro" id="IPR036388">
    <property type="entry name" value="WH-like_DNA-bd_sf"/>
</dbReference>
<name>A0AAZ3S1W7_ONCTS</name>
<keyword evidence="3" id="KW-1185">Reference proteome</keyword>